<keyword evidence="4" id="KW-1185">Reference proteome</keyword>
<evidence type="ECO:0000256" key="2">
    <source>
        <dbReference type="SAM" id="SignalP"/>
    </source>
</evidence>
<organism evidence="3 4">
    <name type="scientific">Mucilaginibacter gotjawali</name>
    <dbReference type="NCBI Taxonomy" id="1550579"/>
    <lineage>
        <taxon>Bacteria</taxon>
        <taxon>Pseudomonadati</taxon>
        <taxon>Bacteroidota</taxon>
        <taxon>Sphingobacteriia</taxon>
        <taxon>Sphingobacteriales</taxon>
        <taxon>Sphingobacteriaceae</taxon>
        <taxon>Mucilaginibacter</taxon>
    </lineage>
</organism>
<comment type="caution">
    <text evidence="3">The sequence shown here is derived from an EMBL/GenBank/DDBJ whole genome shotgun (WGS) entry which is preliminary data.</text>
</comment>
<keyword evidence="2" id="KW-0732">Signal</keyword>
<proteinExistence type="predicted"/>
<accession>A0A839SGM7</accession>
<dbReference type="RefSeq" id="WP_096356206.1">
    <property type="nucleotide sequence ID" value="NZ_AP017313.1"/>
</dbReference>
<dbReference type="AlphaFoldDB" id="A0A839SGM7"/>
<feature type="chain" id="PRO_5032497784" evidence="2">
    <location>
        <begin position="21"/>
        <end position="86"/>
    </location>
</feature>
<name>A0A839SGM7_9SPHI</name>
<gene>
    <name evidence="3" type="ORF">FHS11_003104</name>
</gene>
<dbReference type="EMBL" id="JACHWX010000009">
    <property type="protein sequence ID" value="MBB3056678.1"/>
    <property type="molecule type" value="Genomic_DNA"/>
</dbReference>
<feature type="region of interest" description="Disordered" evidence="1">
    <location>
        <begin position="61"/>
        <end position="86"/>
    </location>
</feature>
<evidence type="ECO:0000313" key="4">
    <source>
        <dbReference type="Proteomes" id="UP000539265"/>
    </source>
</evidence>
<protein>
    <submittedName>
        <fullName evidence="3">Uncharacterized protein</fullName>
    </submittedName>
</protein>
<evidence type="ECO:0000313" key="3">
    <source>
        <dbReference type="EMBL" id="MBB3056678.1"/>
    </source>
</evidence>
<feature type="signal peptide" evidence="2">
    <location>
        <begin position="1"/>
        <end position="20"/>
    </location>
</feature>
<reference evidence="3" key="1">
    <citation type="submission" date="2020-08" db="EMBL/GenBank/DDBJ databases">
        <title>Genomic Encyclopedia of Type Strains, Phase III (KMG-III): the genomes of soil and plant-associated and newly described type strains.</title>
        <authorList>
            <person name="Whitman W."/>
        </authorList>
    </citation>
    <scope>NUCLEOTIDE SEQUENCE [LARGE SCALE GENOMIC DNA]</scope>
    <source>
        <strain evidence="3">CECT 8628</strain>
    </source>
</reference>
<sequence>MKKTTFIIALLSVMYVSVLAIPQVHPVKPKRDTVHNIKNQPKPKIVKGRKARMRLQEKQIKNHEKQFKKIDSAQKKLNGELKRKDT</sequence>
<evidence type="ECO:0000256" key="1">
    <source>
        <dbReference type="SAM" id="MobiDB-lite"/>
    </source>
</evidence>
<dbReference type="Proteomes" id="UP000539265">
    <property type="component" value="Unassembled WGS sequence"/>
</dbReference>